<dbReference type="Pfam" id="PF00015">
    <property type="entry name" value="MCPsignal"/>
    <property type="match status" value="1"/>
</dbReference>
<feature type="domain" description="Methyl-accepting transducer" evidence="3">
    <location>
        <begin position="148"/>
        <end position="221"/>
    </location>
</feature>
<dbReference type="SUPFAM" id="SSF58104">
    <property type="entry name" value="Methyl-accepting chemotaxis protein (MCP) signaling domain"/>
    <property type="match status" value="1"/>
</dbReference>
<dbReference type="GO" id="GO:0016020">
    <property type="term" value="C:membrane"/>
    <property type="evidence" value="ECO:0007669"/>
    <property type="project" value="InterPro"/>
</dbReference>
<sequence>MNAIQGFPVGPVAGNPDDVASSLMALIGRTRGYALNIGALAVICATAATQEERSDAAEDLSDYCGRFHGAMEQALRDGTSFADMDKIKPQQQAIQTFLDRIETLPDRAMCFDRAEAVALANMARQEVLQAIYDLIAHVQERQDARLSKQIEQMAERSALLDRMTRDMSRISRMIGMVSINASVEAARAGGESGRTFKVISAEMRGLATQSSQLVAEMRSRLGDDAHAQTASGEEGQRSNRASRSASM</sequence>
<gene>
    <name evidence="4" type="ORF">JSE7799_00333</name>
</gene>
<name>A0A0M7B6F4_9RHOB</name>
<evidence type="ECO:0000313" key="4">
    <source>
        <dbReference type="EMBL" id="CUH15961.1"/>
    </source>
</evidence>
<dbReference type="OrthoDB" id="7659133at2"/>
<dbReference type="EMBL" id="CYPR01000018">
    <property type="protein sequence ID" value="CUH15961.1"/>
    <property type="molecule type" value="Genomic_DNA"/>
</dbReference>
<evidence type="ECO:0000256" key="1">
    <source>
        <dbReference type="PROSITE-ProRule" id="PRU00284"/>
    </source>
</evidence>
<evidence type="ECO:0000256" key="2">
    <source>
        <dbReference type="SAM" id="MobiDB-lite"/>
    </source>
</evidence>
<dbReference type="PROSITE" id="PS50111">
    <property type="entry name" value="CHEMOTAXIS_TRANSDUC_2"/>
    <property type="match status" value="1"/>
</dbReference>
<dbReference type="STRING" id="313367.JSE7799_00333"/>
<proteinExistence type="predicted"/>
<organism evidence="4 5">
    <name type="scientific">Jannaschia seosinensis</name>
    <dbReference type="NCBI Taxonomy" id="313367"/>
    <lineage>
        <taxon>Bacteria</taxon>
        <taxon>Pseudomonadati</taxon>
        <taxon>Pseudomonadota</taxon>
        <taxon>Alphaproteobacteria</taxon>
        <taxon>Rhodobacterales</taxon>
        <taxon>Roseobacteraceae</taxon>
        <taxon>Jannaschia</taxon>
    </lineage>
</organism>
<accession>A0A0M7B6F4</accession>
<evidence type="ECO:0000259" key="3">
    <source>
        <dbReference type="PROSITE" id="PS50111"/>
    </source>
</evidence>
<dbReference type="GO" id="GO:0007165">
    <property type="term" value="P:signal transduction"/>
    <property type="evidence" value="ECO:0007669"/>
    <property type="project" value="UniProtKB-KW"/>
</dbReference>
<reference evidence="4 5" key="1">
    <citation type="submission" date="2015-09" db="EMBL/GenBank/DDBJ databases">
        <authorList>
            <person name="Jackson K.R."/>
            <person name="Lunt B.L."/>
            <person name="Fisher J.N.B."/>
            <person name="Gardner A.V."/>
            <person name="Bailey M.E."/>
            <person name="Deus L.M."/>
            <person name="Earl A.S."/>
            <person name="Gibby P.D."/>
            <person name="Hartmann K.A."/>
            <person name="Liu J.E."/>
            <person name="Manci A.M."/>
            <person name="Nielsen D.A."/>
            <person name="Solomon M.B."/>
            <person name="Breakwell D.P."/>
            <person name="Burnett S.H."/>
            <person name="Grose J.H."/>
        </authorList>
    </citation>
    <scope>NUCLEOTIDE SEQUENCE [LARGE SCALE GENOMIC DNA]</scope>
    <source>
        <strain evidence="4 5">CECT 7799</strain>
    </source>
</reference>
<evidence type="ECO:0000313" key="5">
    <source>
        <dbReference type="Proteomes" id="UP000049455"/>
    </source>
</evidence>
<dbReference type="Proteomes" id="UP000049455">
    <property type="component" value="Unassembled WGS sequence"/>
</dbReference>
<dbReference type="Gene3D" id="1.10.287.950">
    <property type="entry name" value="Methyl-accepting chemotaxis protein"/>
    <property type="match status" value="1"/>
</dbReference>
<dbReference type="InterPro" id="IPR004089">
    <property type="entry name" value="MCPsignal_dom"/>
</dbReference>
<dbReference type="AlphaFoldDB" id="A0A0M7B6F4"/>
<keyword evidence="1" id="KW-0807">Transducer</keyword>
<protein>
    <submittedName>
        <fullName evidence="4">Methyl-accepting chemotaxis protein I</fullName>
    </submittedName>
</protein>
<keyword evidence="5" id="KW-1185">Reference proteome</keyword>
<feature type="compositionally biased region" description="Polar residues" evidence="2">
    <location>
        <begin position="238"/>
        <end position="247"/>
    </location>
</feature>
<feature type="region of interest" description="Disordered" evidence="2">
    <location>
        <begin position="218"/>
        <end position="247"/>
    </location>
</feature>